<protein>
    <recommendedName>
        <fullName evidence="5">Amidohydrolase-related domain-containing protein</fullName>
    </recommendedName>
</protein>
<name>A0AAD9Z575_9LECA</name>
<comment type="caution">
    <text evidence="6">The sequence shown here is derived from an EMBL/GenBank/DDBJ whole genome shotgun (WGS) entry which is preliminary data.</text>
</comment>
<dbReference type="SUPFAM" id="SSF51556">
    <property type="entry name" value="Metallo-dependent hydrolases"/>
    <property type="match status" value="1"/>
</dbReference>
<dbReference type="InterPro" id="IPR051607">
    <property type="entry name" value="Metallo-dep_hydrolases"/>
</dbReference>
<dbReference type="PANTHER" id="PTHR11271">
    <property type="entry name" value="GUANINE DEAMINASE"/>
    <property type="match status" value="1"/>
</dbReference>
<evidence type="ECO:0000256" key="2">
    <source>
        <dbReference type="ARBA" id="ARBA00022723"/>
    </source>
</evidence>
<dbReference type="Gene3D" id="3.20.20.140">
    <property type="entry name" value="Metal-dependent hydrolases"/>
    <property type="match status" value="1"/>
</dbReference>
<evidence type="ECO:0000256" key="3">
    <source>
        <dbReference type="ARBA" id="ARBA00022801"/>
    </source>
</evidence>
<evidence type="ECO:0000313" key="6">
    <source>
        <dbReference type="EMBL" id="KAK3171724.1"/>
    </source>
</evidence>
<keyword evidence="4" id="KW-0862">Zinc</keyword>
<dbReference type="GO" id="GO:0008270">
    <property type="term" value="F:zinc ion binding"/>
    <property type="evidence" value="ECO:0007669"/>
    <property type="project" value="TreeGrafter"/>
</dbReference>
<keyword evidence="3" id="KW-0378">Hydrolase</keyword>
<dbReference type="EMBL" id="JASNWA010000008">
    <property type="protein sequence ID" value="KAK3171724.1"/>
    <property type="molecule type" value="Genomic_DNA"/>
</dbReference>
<comment type="cofactor">
    <cofactor evidence="1">
        <name>Zn(2+)</name>
        <dbReference type="ChEBI" id="CHEBI:29105"/>
    </cofactor>
</comment>
<dbReference type="GO" id="GO:0046098">
    <property type="term" value="P:guanine metabolic process"/>
    <property type="evidence" value="ECO:0007669"/>
    <property type="project" value="TreeGrafter"/>
</dbReference>
<dbReference type="Gene3D" id="2.30.40.10">
    <property type="entry name" value="Urease, subunit C, domain 1"/>
    <property type="match status" value="1"/>
</dbReference>
<dbReference type="InterPro" id="IPR006680">
    <property type="entry name" value="Amidohydro-rel"/>
</dbReference>
<keyword evidence="7" id="KW-1185">Reference proteome</keyword>
<dbReference type="GO" id="GO:0005829">
    <property type="term" value="C:cytosol"/>
    <property type="evidence" value="ECO:0007669"/>
    <property type="project" value="TreeGrafter"/>
</dbReference>
<evidence type="ECO:0000256" key="4">
    <source>
        <dbReference type="ARBA" id="ARBA00022833"/>
    </source>
</evidence>
<organism evidence="6 7">
    <name type="scientific">Lepraria neglecta</name>
    <dbReference type="NCBI Taxonomy" id="209136"/>
    <lineage>
        <taxon>Eukaryota</taxon>
        <taxon>Fungi</taxon>
        <taxon>Dikarya</taxon>
        <taxon>Ascomycota</taxon>
        <taxon>Pezizomycotina</taxon>
        <taxon>Lecanoromycetes</taxon>
        <taxon>OSLEUM clade</taxon>
        <taxon>Lecanoromycetidae</taxon>
        <taxon>Lecanorales</taxon>
        <taxon>Lecanorineae</taxon>
        <taxon>Stereocaulaceae</taxon>
        <taxon>Lepraria</taxon>
    </lineage>
</organism>
<evidence type="ECO:0000313" key="7">
    <source>
        <dbReference type="Proteomes" id="UP001276659"/>
    </source>
</evidence>
<evidence type="ECO:0000259" key="5">
    <source>
        <dbReference type="Pfam" id="PF01979"/>
    </source>
</evidence>
<dbReference type="InterPro" id="IPR032466">
    <property type="entry name" value="Metal_Hydrolase"/>
</dbReference>
<dbReference type="GO" id="GO:0008892">
    <property type="term" value="F:guanine deaminase activity"/>
    <property type="evidence" value="ECO:0007669"/>
    <property type="project" value="TreeGrafter"/>
</dbReference>
<dbReference type="SUPFAM" id="SSF51338">
    <property type="entry name" value="Composite domain of metallo-dependent hydrolases"/>
    <property type="match status" value="1"/>
</dbReference>
<dbReference type="Proteomes" id="UP001276659">
    <property type="component" value="Unassembled WGS sequence"/>
</dbReference>
<reference evidence="6" key="1">
    <citation type="submission" date="2022-11" db="EMBL/GenBank/DDBJ databases">
        <title>Chromosomal genome sequence assembly and mating type (MAT) locus characterization of the leprose asexual lichenized fungus Lepraria neglecta (Nyl.) Erichsen.</title>
        <authorList>
            <person name="Allen J.L."/>
            <person name="Pfeffer B."/>
        </authorList>
    </citation>
    <scope>NUCLEOTIDE SEQUENCE</scope>
    <source>
        <strain evidence="6">Allen 5258</strain>
    </source>
</reference>
<keyword evidence="2" id="KW-0479">Metal-binding</keyword>
<feature type="domain" description="Amidohydrolase-related" evidence="5">
    <location>
        <begin position="42"/>
        <end position="458"/>
    </location>
</feature>
<sequence length="462" mass="50217">MPPKLQRTIYTGTFLSTPSLDQLQILEFHAVGVDEDGIIRHINTHIHASQYPNTGIIGKTTLLDWLSTYTFPLESSLSSLPKARLVYTACITRTLSHGTTTASYFATRHVDATNLLADICLEKGQRAFVGRVCMDNEMNPDYYRDESPEQAISDTVATIAHIDSVDPTHELITPIITPRFAPSCSSSLLSSLGALASLTNLPIQTHISENTSEIALVSALFPDHDHYADVYEKNGLLTPRTVLAHAIHLSPSERALVKERESRISHCPVSNTSLSSGLCPVRELLDQGITVGLGTDASGGYSASILIAAREAGMVSRMVAHLTPEHPDDDAKGGVNEKGLPVTEEAVTDKEAAKYSTSHKDRKKLSVEECLYLATRGGAKCLGLGEKVGAFEVGMEWDVQLIELGNAADGGGDEGVEGGDKGLVELWGKETWGEKVAKWLFCGDDRNTRKVFVRGRLVHERR</sequence>
<dbReference type="AlphaFoldDB" id="A0AAD9Z575"/>
<dbReference type="InterPro" id="IPR011059">
    <property type="entry name" value="Metal-dep_hydrolase_composite"/>
</dbReference>
<evidence type="ECO:0000256" key="1">
    <source>
        <dbReference type="ARBA" id="ARBA00001947"/>
    </source>
</evidence>
<gene>
    <name evidence="6" type="ORF">OEA41_003808</name>
</gene>
<dbReference type="PANTHER" id="PTHR11271:SF6">
    <property type="entry name" value="GUANINE DEAMINASE"/>
    <property type="match status" value="1"/>
</dbReference>
<accession>A0AAD9Z575</accession>
<proteinExistence type="predicted"/>
<dbReference type="Pfam" id="PF01979">
    <property type="entry name" value="Amidohydro_1"/>
    <property type="match status" value="1"/>
</dbReference>